<dbReference type="Proteomes" id="UP000309997">
    <property type="component" value="Unassembled WGS sequence"/>
</dbReference>
<proteinExistence type="predicted"/>
<evidence type="ECO:0000313" key="1">
    <source>
        <dbReference type="EMBL" id="KAL3572295.1"/>
    </source>
</evidence>
<dbReference type="EMBL" id="RCHU02000014">
    <property type="protein sequence ID" value="KAL3572295.1"/>
    <property type="molecule type" value="Genomic_DNA"/>
</dbReference>
<sequence length="204" mass="22898">MWFSSPTGRLKDNLRSWIACKSDQKQVLLSIPPVFNSCKLHNSRLEGFGGSAVVAFLYRAAGLCCFLLSLWPVLLGNALLPDICPCLYFATWLQQRALLQLHYRVGKVLVIYDSLWKVEARFLSVSCTILDGISCVTLRDSCFVDRLLGVNPSLDVSGYMSNTSTIEKFLTSKSIFKRILKVLVSVHNLSATIRDLRVDYDVVI</sequence>
<name>A0ACC4B1N8_POPAL</name>
<reference evidence="1 2" key="1">
    <citation type="journal article" date="2024" name="Plant Biotechnol. J.">
        <title>Genome and CRISPR/Cas9 system of a widespread forest tree (Populus alba) in the world.</title>
        <authorList>
            <person name="Liu Y.J."/>
            <person name="Jiang P.F."/>
            <person name="Han X.M."/>
            <person name="Li X.Y."/>
            <person name="Wang H.M."/>
            <person name="Wang Y.J."/>
            <person name="Wang X.X."/>
            <person name="Zeng Q.Y."/>
        </authorList>
    </citation>
    <scope>NUCLEOTIDE SEQUENCE [LARGE SCALE GENOMIC DNA]</scope>
    <source>
        <strain evidence="2">cv. PAL-ZL1</strain>
    </source>
</reference>
<comment type="caution">
    <text evidence="1">The sequence shown here is derived from an EMBL/GenBank/DDBJ whole genome shotgun (WGS) entry which is preliminary data.</text>
</comment>
<gene>
    <name evidence="1" type="ORF">D5086_026199</name>
</gene>
<protein>
    <submittedName>
        <fullName evidence="1">Uncharacterized protein</fullName>
    </submittedName>
</protein>
<organism evidence="1 2">
    <name type="scientific">Populus alba</name>
    <name type="common">White poplar</name>
    <dbReference type="NCBI Taxonomy" id="43335"/>
    <lineage>
        <taxon>Eukaryota</taxon>
        <taxon>Viridiplantae</taxon>
        <taxon>Streptophyta</taxon>
        <taxon>Embryophyta</taxon>
        <taxon>Tracheophyta</taxon>
        <taxon>Spermatophyta</taxon>
        <taxon>Magnoliopsida</taxon>
        <taxon>eudicotyledons</taxon>
        <taxon>Gunneridae</taxon>
        <taxon>Pentapetalae</taxon>
        <taxon>rosids</taxon>
        <taxon>fabids</taxon>
        <taxon>Malpighiales</taxon>
        <taxon>Salicaceae</taxon>
        <taxon>Saliceae</taxon>
        <taxon>Populus</taxon>
    </lineage>
</organism>
<accession>A0ACC4B1N8</accession>
<evidence type="ECO:0000313" key="2">
    <source>
        <dbReference type="Proteomes" id="UP000309997"/>
    </source>
</evidence>
<keyword evidence="2" id="KW-1185">Reference proteome</keyword>